<dbReference type="GO" id="GO:0015035">
    <property type="term" value="F:protein-disulfide reductase activity"/>
    <property type="evidence" value="ECO:0007669"/>
    <property type="project" value="InterPro"/>
</dbReference>
<keyword evidence="1" id="KW-1133">Transmembrane helix</keyword>
<protein>
    <submittedName>
        <fullName evidence="2">DUF393 domain-containing protein</fullName>
    </submittedName>
</protein>
<proteinExistence type="predicted"/>
<keyword evidence="1" id="KW-0472">Membrane</keyword>
<feature type="transmembrane region" description="Helical" evidence="1">
    <location>
        <begin position="71"/>
        <end position="89"/>
    </location>
</feature>
<organism evidence="2 3">
    <name type="scientific">Listeria grandensis</name>
    <dbReference type="NCBI Taxonomy" id="1494963"/>
    <lineage>
        <taxon>Bacteria</taxon>
        <taxon>Bacillati</taxon>
        <taxon>Bacillota</taxon>
        <taxon>Bacilli</taxon>
        <taxon>Bacillales</taxon>
        <taxon>Listeriaceae</taxon>
        <taxon>Listeria</taxon>
    </lineage>
</organism>
<evidence type="ECO:0000313" key="2">
    <source>
        <dbReference type="EMBL" id="MBC1937629.1"/>
    </source>
</evidence>
<gene>
    <name evidence="2" type="ORF">HCA69_14720</name>
</gene>
<dbReference type="EMBL" id="JAARWN010000020">
    <property type="protein sequence ID" value="MBC1937629.1"/>
    <property type="molecule type" value="Genomic_DNA"/>
</dbReference>
<accession>A0A7X1CR20</accession>
<dbReference type="InterPro" id="IPR007263">
    <property type="entry name" value="DCC1-like"/>
</dbReference>
<keyword evidence="1" id="KW-0812">Transmembrane</keyword>
<evidence type="ECO:0000313" key="3">
    <source>
        <dbReference type="Proteomes" id="UP000535908"/>
    </source>
</evidence>
<name>A0A7X1CR20_9LIST</name>
<sequence length="118" mass="13742">MKDIVLYDENCRFCKATKRLFEKLDWMKVIEWKPLQETQDTGFTQEELLREIHLITPTGSAKKGFFAIRRMLLRFPLTGLIGLIMYIPIFKPAGRLGYRVVADNRTCDIRKKGQGCNS</sequence>
<dbReference type="RefSeq" id="WP_185527490.1">
    <property type="nucleotide sequence ID" value="NZ_JAARWN010000020.1"/>
</dbReference>
<dbReference type="AlphaFoldDB" id="A0A7X1CR20"/>
<comment type="caution">
    <text evidence="2">The sequence shown here is derived from an EMBL/GenBank/DDBJ whole genome shotgun (WGS) entry which is preliminary data.</text>
</comment>
<dbReference type="Pfam" id="PF04134">
    <property type="entry name" value="DCC1-like"/>
    <property type="match status" value="1"/>
</dbReference>
<evidence type="ECO:0000256" key="1">
    <source>
        <dbReference type="SAM" id="Phobius"/>
    </source>
</evidence>
<dbReference type="Proteomes" id="UP000535908">
    <property type="component" value="Unassembled WGS sequence"/>
</dbReference>
<reference evidence="2 3" key="1">
    <citation type="submission" date="2020-03" db="EMBL/GenBank/DDBJ databases">
        <title>Soil Listeria distribution.</title>
        <authorList>
            <person name="Liao J."/>
            <person name="Wiedmann M."/>
        </authorList>
    </citation>
    <scope>NUCLEOTIDE SEQUENCE [LARGE SCALE GENOMIC DNA]</scope>
    <source>
        <strain evidence="2 3">FSL L7-0741</strain>
    </source>
</reference>